<feature type="transmembrane region" description="Helical" evidence="9">
    <location>
        <begin position="144"/>
        <end position="166"/>
    </location>
</feature>
<keyword evidence="5 8" id="KW-0812">Transmembrane</keyword>
<keyword evidence="7 8" id="KW-0472">Membrane</keyword>
<comment type="subcellular location">
    <subcellularLocation>
        <location evidence="1 8">Cell membrane</location>
        <topology evidence="1 8">Multi-pass membrane protein</topology>
    </subcellularLocation>
</comment>
<dbReference type="InterPro" id="IPR006043">
    <property type="entry name" value="NCS2"/>
</dbReference>
<feature type="transmembrane region" description="Helical" evidence="9">
    <location>
        <begin position="293"/>
        <end position="315"/>
    </location>
</feature>
<keyword evidence="6 8" id="KW-1133">Transmembrane helix</keyword>
<feature type="transmembrane region" description="Helical" evidence="9">
    <location>
        <begin position="383"/>
        <end position="410"/>
    </location>
</feature>
<feature type="transmembrane region" description="Helical" evidence="9">
    <location>
        <begin position="114"/>
        <end position="132"/>
    </location>
</feature>
<feature type="transmembrane region" description="Helical" evidence="9">
    <location>
        <begin position="422"/>
        <end position="440"/>
    </location>
</feature>
<dbReference type="AlphaFoldDB" id="A0A857F6W7"/>
<feature type="transmembrane region" description="Helical" evidence="9">
    <location>
        <begin position="28"/>
        <end position="46"/>
    </location>
</feature>
<dbReference type="GO" id="GO:0015207">
    <property type="term" value="F:adenine transmembrane transporter activity"/>
    <property type="evidence" value="ECO:0007669"/>
    <property type="project" value="TreeGrafter"/>
</dbReference>
<evidence type="ECO:0000256" key="1">
    <source>
        <dbReference type="ARBA" id="ARBA00004651"/>
    </source>
</evidence>
<evidence type="ECO:0000256" key="3">
    <source>
        <dbReference type="ARBA" id="ARBA00022448"/>
    </source>
</evidence>
<evidence type="ECO:0000313" key="11">
    <source>
        <dbReference type="Proteomes" id="UP000464402"/>
    </source>
</evidence>
<feature type="transmembrane region" description="Helical" evidence="9">
    <location>
        <begin position="204"/>
        <end position="223"/>
    </location>
</feature>
<evidence type="ECO:0000256" key="7">
    <source>
        <dbReference type="ARBA" id="ARBA00023136"/>
    </source>
</evidence>
<evidence type="ECO:0000313" key="10">
    <source>
        <dbReference type="EMBL" id="QHB34525.1"/>
    </source>
</evidence>
<dbReference type="RefSeq" id="WP_159680580.1">
    <property type="nucleotide sequence ID" value="NZ_CP043727.1"/>
</dbReference>
<feature type="transmembrane region" description="Helical" evidence="9">
    <location>
        <begin position="327"/>
        <end position="344"/>
    </location>
</feature>
<sequence>MSKSNLDTEQGLLERVFKLKQHGTTARTELIAGITTFLTMVYIVFVNPQILGVAGMDVQAVFVTTCLIAAFGSIFMGLLANLPVALAPAMGLNAFFAFVVVGAMGISWQVGMGAIFWGAIGFLLLTIFRIRYWMIANIPLSLRVGITSGIGLFIAMMGLKNAGIVVANPDTLVAVGNLTSHSVLLGALGFFIIAVLASRNIHAAVLVSIVVTTLIGWALGDVHYSGIFSMPPSVASVVGQVDIAGALNIGMAGIIFSFMLVNLFDSSGTLIGVTDKAGLTDHKGKFPRMKQALYVDSISSVAGAFIGTSSVTAYIESSSGVSVGGRTGLTAVVVGILFLLVMFVSPLAGMVPAYAAAGALIYVGVLMTSSLSRVKWDDLTEAVPAFVTAVMMPFSFSITEGIALGFISYCLMKLGTGRWREISPCVVVVALLFVLKIAFVDH</sequence>
<proteinExistence type="inferred from homology"/>
<dbReference type="GO" id="GO:0005886">
    <property type="term" value="C:plasma membrane"/>
    <property type="evidence" value="ECO:0007669"/>
    <property type="project" value="UniProtKB-SubCell"/>
</dbReference>
<keyword evidence="3 8" id="KW-0813">Transport</keyword>
<reference evidence="11" key="1">
    <citation type="submission" date="2019-09" db="EMBL/GenBank/DDBJ databases">
        <title>Yersinia canariae sp. nov., isolated from a human yersiniosis case.</title>
        <authorList>
            <person name="Nguyen S.V."/>
            <person name="Greig D."/>
            <person name="Hurley D."/>
            <person name="Cao Y."/>
            <person name="McCabe E."/>
            <person name="Mitchell M."/>
            <person name="Jenkins C."/>
            <person name="Fanning S."/>
        </authorList>
    </citation>
    <scope>NUCLEOTIDE SEQUENCE [LARGE SCALE GENOMIC DNA]</scope>
    <source>
        <strain evidence="11">NCTC 14382</strain>
    </source>
</reference>
<dbReference type="PIRSF" id="PIRSF005353">
    <property type="entry name" value="PbuG"/>
    <property type="match status" value="1"/>
</dbReference>
<comment type="similarity">
    <text evidence="2 8">Belongs to the nucleobase:cation symporter-2 (NCS2) (TC 2.A.40) family. Azg-like subfamily.</text>
</comment>
<feature type="transmembrane region" description="Helical" evidence="9">
    <location>
        <begin position="243"/>
        <end position="264"/>
    </location>
</feature>
<dbReference type="Pfam" id="PF00860">
    <property type="entry name" value="Xan_ur_permease"/>
    <property type="match status" value="1"/>
</dbReference>
<feature type="transmembrane region" description="Helical" evidence="9">
    <location>
        <begin position="86"/>
        <end position="108"/>
    </location>
</feature>
<dbReference type="InterPro" id="IPR026033">
    <property type="entry name" value="Azg-like_bact_archaea"/>
</dbReference>
<evidence type="ECO:0000256" key="8">
    <source>
        <dbReference type="PIRNR" id="PIRNR005353"/>
    </source>
</evidence>
<evidence type="ECO:0000256" key="9">
    <source>
        <dbReference type="SAM" id="Phobius"/>
    </source>
</evidence>
<organism evidence="10 11">
    <name type="scientific">Yersinia canariae</name>
    <dbReference type="NCBI Taxonomy" id="2607663"/>
    <lineage>
        <taxon>Bacteria</taxon>
        <taxon>Pseudomonadati</taxon>
        <taxon>Pseudomonadota</taxon>
        <taxon>Gammaproteobacteria</taxon>
        <taxon>Enterobacterales</taxon>
        <taxon>Yersiniaceae</taxon>
        <taxon>Yersinia</taxon>
    </lineage>
</organism>
<evidence type="ECO:0000256" key="5">
    <source>
        <dbReference type="ARBA" id="ARBA00022692"/>
    </source>
</evidence>
<dbReference type="Proteomes" id="UP000464402">
    <property type="component" value="Chromosome"/>
</dbReference>
<evidence type="ECO:0000256" key="6">
    <source>
        <dbReference type="ARBA" id="ARBA00022989"/>
    </source>
</evidence>
<dbReference type="EMBL" id="CP043727">
    <property type="protein sequence ID" value="QHB34525.1"/>
    <property type="molecule type" value="Genomic_DNA"/>
</dbReference>
<dbReference type="InterPro" id="IPR045018">
    <property type="entry name" value="Azg-like"/>
</dbReference>
<accession>A0A857F6W7</accession>
<evidence type="ECO:0000256" key="2">
    <source>
        <dbReference type="ARBA" id="ARBA00005697"/>
    </source>
</evidence>
<feature type="transmembrane region" description="Helical" evidence="9">
    <location>
        <begin position="178"/>
        <end position="197"/>
    </location>
</feature>
<protein>
    <submittedName>
        <fullName evidence="10">NCS2 family permease</fullName>
    </submittedName>
</protein>
<feature type="transmembrane region" description="Helical" evidence="9">
    <location>
        <begin position="351"/>
        <end position="371"/>
    </location>
</feature>
<evidence type="ECO:0000256" key="4">
    <source>
        <dbReference type="ARBA" id="ARBA00022475"/>
    </source>
</evidence>
<dbReference type="KEGG" id="yca:F0T03_21735"/>
<feature type="transmembrane region" description="Helical" evidence="9">
    <location>
        <begin position="58"/>
        <end position="79"/>
    </location>
</feature>
<gene>
    <name evidence="10" type="ORF">F0T03_21735</name>
</gene>
<dbReference type="PANTHER" id="PTHR43337:SF1">
    <property type="entry name" value="XANTHINE_URACIL PERMEASE C887.17-RELATED"/>
    <property type="match status" value="1"/>
</dbReference>
<keyword evidence="4 8" id="KW-1003">Cell membrane</keyword>
<keyword evidence="11" id="KW-1185">Reference proteome</keyword>
<dbReference type="PANTHER" id="PTHR43337">
    <property type="entry name" value="XANTHINE/URACIL PERMEASE C887.17-RELATED"/>
    <property type="match status" value="1"/>
</dbReference>
<name>A0A857F6W7_9GAMM</name>